<dbReference type="Proteomes" id="UP000189733">
    <property type="component" value="Unassembled WGS sequence"/>
</dbReference>
<feature type="signal peptide" evidence="4">
    <location>
        <begin position="1"/>
        <end position="23"/>
    </location>
</feature>
<feature type="repeat" description="TPR" evidence="3">
    <location>
        <begin position="241"/>
        <end position="274"/>
    </location>
</feature>
<dbReference type="STRING" id="1121442.SAMN02745702_02360"/>
<dbReference type="OrthoDB" id="5469766at2"/>
<feature type="repeat" description="TPR" evidence="3">
    <location>
        <begin position="207"/>
        <end position="240"/>
    </location>
</feature>
<gene>
    <name evidence="5" type="ORF">SAMN02745702_02360</name>
</gene>
<dbReference type="PANTHER" id="PTHR44858:SF1">
    <property type="entry name" value="UDP-N-ACETYLGLUCOSAMINE--PEPTIDE N-ACETYLGLUCOSAMINYLTRANSFERASE SPINDLY-RELATED"/>
    <property type="match status" value="1"/>
</dbReference>
<organism evidence="5 6">
    <name type="scientific">Desulfobaculum bizertense DSM 18034</name>
    <dbReference type="NCBI Taxonomy" id="1121442"/>
    <lineage>
        <taxon>Bacteria</taxon>
        <taxon>Pseudomonadati</taxon>
        <taxon>Thermodesulfobacteriota</taxon>
        <taxon>Desulfovibrionia</taxon>
        <taxon>Desulfovibrionales</taxon>
        <taxon>Desulfovibrionaceae</taxon>
        <taxon>Desulfobaculum</taxon>
    </lineage>
</organism>
<evidence type="ECO:0000313" key="6">
    <source>
        <dbReference type="Proteomes" id="UP000189733"/>
    </source>
</evidence>
<dbReference type="SMART" id="SM00028">
    <property type="entry name" value="TPR"/>
    <property type="match status" value="7"/>
</dbReference>
<dbReference type="InterPro" id="IPR011990">
    <property type="entry name" value="TPR-like_helical_dom_sf"/>
</dbReference>
<keyword evidence="6" id="KW-1185">Reference proteome</keyword>
<keyword evidence="4" id="KW-0732">Signal</keyword>
<feature type="chain" id="PRO_5012866002" evidence="4">
    <location>
        <begin position="24"/>
        <end position="336"/>
    </location>
</feature>
<reference evidence="5 6" key="1">
    <citation type="submission" date="2017-02" db="EMBL/GenBank/DDBJ databases">
        <authorList>
            <person name="Peterson S.W."/>
        </authorList>
    </citation>
    <scope>NUCLEOTIDE SEQUENCE [LARGE SCALE GENOMIC DNA]</scope>
    <source>
        <strain evidence="5 6">DSM 18034</strain>
    </source>
</reference>
<dbReference type="Pfam" id="PF13432">
    <property type="entry name" value="TPR_16"/>
    <property type="match status" value="3"/>
</dbReference>
<keyword evidence="1" id="KW-0677">Repeat</keyword>
<dbReference type="GO" id="GO:0009279">
    <property type="term" value="C:cell outer membrane"/>
    <property type="evidence" value="ECO:0007669"/>
    <property type="project" value="TreeGrafter"/>
</dbReference>
<dbReference type="InterPro" id="IPR050498">
    <property type="entry name" value="Ycf3"/>
</dbReference>
<protein>
    <submittedName>
        <fullName evidence="5">TPR repeat-containing protein</fullName>
    </submittedName>
</protein>
<dbReference type="RefSeq" id="WP_078685642.1">
    <property type="nucleotide sequence ID" value="NZ_FUYA01000008.1"/>
</dbReference>
<dbReference type="SUPFAM" id="SSF48452">
    <property type="entry name" value="TPR-like"/>
    <property type="match status" value="2"/>
</dbReference>
<dbReference type="PANTHER" id="PTHR44858">
    <property type="entry name" value="TETRATRICOPEPTIDE REPEAT PROTEIN 6"/>
    <property type="match status" value="1"/>
</dbReference>
<keyword evidence="2 3" id="KW-0802">TPR repeat</keyword>
<evidence type="ECO:0000313" key="5">
    <source>
        <dbReference type="EMBL" id="SKA77546.1"/>
    </source>
</evidence>
<accession>A0A1T4WJL5</accession>
<proteinExistence type="predicted"/>
<dbReference type="AlphaFoldDB" id="A0A1T4WJL5"/>
<evidence type="ECO:0000256" key="1">
    <source>
        <dbReference type="ARBA" id="ARBA00022737"/>
    </source>
</evidence>
<dbReference type="InterPro" id="IPR019734">
    <property type="entry name" value="TPR_rpt"/>
</dbReference>
<feature type="repeat" description="TPR" evidence="3">
    <location>
        <begin position="173"/>
        <end position="206"/>
    </location>
</feature>
<name>A0A1T4WJL5_9BACT</name>
<dbReference type="PROSITE" id="PS51257">
    <property type="entry name" value="PROKAR_LIPOPROTEIN"/>
    <property type="match status" value="1"/>
</dbReference>
<evidence type="ECO:0000256" key="4">
    <source>
        <dbReference type="SAM" id="SignalP"/>
    </source>
</evidence>
<evidence type="ECO:0000256" key="2">
    <source>
        <dbReference type="ARBA" id="ARBA00022803"/>
    </source>
</evidence>
<dbReference type="Gene3D" id="1.25.40.10">
    <property type="entry name" value="Tetratricopeptide repeat domain"/>
    <property type="match status" value="2"/>
</dbReference>
<evidence type="ECO:0000256" key="3">
    <source>
        <dbReference type="PROSITE-ProRule" id="PRU00339"/>
    </source>
</evidence>
<dbReference type="EMBL" id="FUYA01000008">
    <property type="protein sequence ID" value="SKA77546.1"/>
    <property type="molecule type" value="Genomic_DNA"/>
</dbReference>
<dbReference type="PROSITE" id="PS50005">
    <property type="entry name" value="TPR"/>
    <property type="match status" value="3"/>
</dbReference>
<sequence length="336" mass="38433">MKKKTLGHVLAALAFFCFLSACSRGPAELNSGQKARAETIRQEALSALEREDYSRAVKLYTEMEERKLVTCKDRGNRGTAFFHLREYGKARKDIEWALKFTKDNATLWFNRAVLDFHDGKYKDCEAACRKAESLDESFGAAASLRGVALEAQDYPDQAMVAMNKAIRVDDMRAESYANRAKLWLMWGLYDDAIADLNEAVYLSPENPAFRNDRGGCYVMRHQYEKALKDLNRAVEIDGEEPAFFYNRAVCYERMHDYELAIRDYTRVMVYQPDSADMLVYRGRLYIKLGRPAQGRADLEAASKKGLDGPLERYEQWVKAHGTIEDLDAFLSQVLVN</sequence>
<dbReference type="GO" id="GO:0046813">
    <property type="term" value="P:receptor-mediated virion attachment to host cell"/>
    <property type="evidence" value="ECO:0007669"/>
    <property type="project" value="TreeGrafter"/>
</dbReference>